<evidence type="ECO:0000256" key="1">
    <source>
        <dbReference type="SAM" id="MobiDB-lite"/>
    </source>
</evidence>
<keyword evidence="2" id="KW-0614">Plasmid</keyword>
<dbReference type="EMBL" id="AP035769">
    <property type="protein sequence ID" value="BFO23031.1"/>
    <property type="molecule type" value="Genomic_DNA"/>
</dbReference>
<dbReference type="AlphaFoldDB" id="A0AAT9HZZ5"/>
<organism evidence="2">
    <name type="scientific">Streptomyces haneummycinicus</name>
    <dbReference type="NCBI Taxonomy" id="3074435"/>
    <lineage>
        <taxon>Bacteria</taxon>
        <taxon>Bacillati</taxon>
        <taxon>Actinomycetota</taxon>
        <taxon>Actinomycetes</taxon>
        <taxon>Kitasatosporales</taxon>
        <taxon>Streptomycetaceae</taxon>
        <taxon>Streptomyces</taxon>
    </lineage>
</organism>
<evidence type="ECO:0000313" key="2">
    <source>
        <dbReference type="EMBL" id="BFO23031.1"/>
    </source>
</evidence>
<gene>
    <name evidence="2" type="ORF">SHKM778_94190</name>
</gene>
<feature type="region of interest" description="Disordered" evidence="1">
    <location>
        <begin position="1"/>
        <end position="46"/>
    </location>
</feature>
<protein>
    <submittedName>
        <fullName evidence="2">Uncharacterized protein</fullName>
    </submittedName>
</protein>
<sequence length="46" mass="4961">MAEKKTSTPSNGYLRTGQPGIPVPGAGRTDGRLRQGDPMVPQKRRP</sequence>
<geneLocation type="plasmid" evidence="2">
    <name>pKM77-8_1</name>
</geneLocation>
<reference evidence="2" key="2">
    <citation type="submission" date="2024-07" db="EMBL/GenBank/DDBJ databases">
        <title>Streptomyces haneummycinica sp. nov., a new antibiotic-producing actinobacterium isolated from marine sediment.</title>
        <authorList>
            <person name="Uemura M."/>
            <person name="Hamada M."/>
            <person name="Hirano S."/>
            <person name="Kobayashi K."/>
            <person name="Ohshiro T."/>
            <person name="Kobayashi T."/>
            <person name="Terahara T."/>
        </authorList>
    </citation>
    <scope>NUCLEOTIDE SEQUENCE</scope>
    <source>
        <strain evidence="2">KM77-8</strain>
        <plasmid evidence="2">pKM77-8_1</plasmid>
    </source>
</reference>
<name>A0AAT9HZZ5_9ACTN</name>
<reference evidence="2" key="1">
    <citation type="submission" date="2024-06" db="EMBL/GenBank/DDBJ databases">
        <authorList>
            <consortium name="consrtm"/>
            <person name="Uemura M."/>
            <person name="Terahara T."/>
        </authorList>
    </citation>
    <scope>NUCLEOTIDE SEQUENCE</scope>
    <source>
        <strain evidence="2">KM77-8</strain>
        <plasmid evidence="2">pKM77-8_1</plasmid>
    </source>
</reference>
<accession>A0AAT9HZZ5</accession>
<proteinExistence type="predicted"/>